<sequence length="273" mass="30106">MHHILIFGLGYTATRLANELRAKGWQVTGTRRNATDNAIAFDDRAAVEKAMEKASHILSSVPPDKSGSDPVLKYYGKQIARSSAEWIGYLSSTGVYGDVAGAWVDESAPIGSGRRKARSNADQRWQKLCANVHVFRLPAIYGPGRSAFDRIREGTARPIDMPDQLFSRVHVDDIISAVIASFDGSPGVYNVADDYPAPQHEVIVHAAQLLGIEIPPLLPLDEANLSKAAMGFYSESRRIANGKTKRLLDWEPKYASYRMGLIAIQKQDRRLAE</sequence>
<dbReference type="AlphaFoldDB" id="A0A3B0SBD1"/>
<organism evidence="2">
    <name type="scientific">hydrothermal vent metagenome</name>
    <dbReference type="NCBI Taxonomy" id="652676"/>
    <lineage>
        <taxon>unclassified sequences</taxon>
        <taxon>metagenomes</taxon>
        <taxon>ecological metagenomes</taxon>
    </lineage>
</organism>
<protein>
    <submittedName>
        <fullName evidence="2">Nucleoside-diphosphate-sugar epimerases</fullName>
    </submittedName>
</protein>
<reference evidence="2" key="1">
    <citation type="submission" date="2018-06" db="EMBL/GenBank/DDBJ databases">
        <authorList>
            <person name="Zhirakovskaya E."/>
        </authorList>
    </citation>
    <scope>NUCLEOTIDE SEQUENCE</scope>
</reference>
<evidence type="ECO:0000313" key="2">
    <source>
        <dbReference type="EMBL" id="VAW02438.1"/>
    </source>
</evidence>
<evidence type="ECO:0000256" key="1">
    <source>
        <dbReference type="ARBA" id="ARBA00023027"/>
    </source>
</evidence>
<dbReference type="PANTHER" id="PTHR43574">
    <property type="entry name" value="EPIMERASE-RELATED"/>
    <property type="match status" value="1"/>
</dbReference>
<dbReference type="SUPFAM" id="SSF51735">
    <property type="entry name" value="NAD(P)-binding Rossmann-fold domains"/>
    <property type="match status" value="1"/>
</dbReference>
<accession>A0A3B0SBD1</accession>
<name>A0A3B0SBD1_9ZZZZ</name>
<gene>
    <name evidence="2" type="ORF">MNBD_ALPHA04-1008</name>
</gene>
<dbReference type="Gene3D" id="3.40.50.720">
    <property type="entry name" value="NAD(P)-binding Rossmann-like Domain"/>
    <property type="match status" value="1"/>
</dbReference>
<dbReference type="CDD" id="cd05266">
    <property type="entry name" value="SDR_a4"/>
    <property type="match status" value="1"/>
</dbReference>
<keyword evidence="1" id="KW-0520">NAD</keyword>
<proteinExistence type="predicted"/>
<dbReference type="EMBL" id="UOEF01000350">
    <property type="protein sequence ID" value="VAW02438.1"/>
    <property type="molecule type" value="Genomic_DNA"/>
</dbReference>
<dbReference type="InterPro" id="IPR036291">
    <property type="entry name" value="NAD(P)-bd_dom_sf"/>
</dbReference>